<evidence type="ECO:0000313" key="3">
    <source>
        <dbReference type="Proteomes" id="UP000784294"/>
    </source>
</evidence>
<reference evidence="2" key="1">
    <citation type="submission" date="2018-11" db="EMBL/GenBank/DDBJ databases">
        <authorList>
            <consortium name="Pathogen Informatics"/>
        </authorList>
    </citation>
    <scope>NUCLEOTIDE SEQUENCE</scope>
</reference>
<evidence type="ECO:0000313" key="2">
    <source>
        <dbReference type="EMBL" id="VEL16586.1"/>
    </source>
</evidence>
<dbReference type="EMBL" id="CAAALY010029048">
    <property type="protein sequence ID" value="VEL16586.1"/>
    <property type="molecule type" value="Genomic_DNA"/>
</dbReference>
<evidence type="ECO:0008006" key="4">
    <source>
        <dbReference type="Google" id="ProtNLM"/>
    </source>
</evidence>
<keyword evidence="3" id="KW-1185">Reference proteome</keyword>
<accession>A0A448WNX5</accession>
<sequence length="182" mass="19889">MGWLLYTPIVLFTASLYPWAKSSSHTYSHAQAHKSAPFLAASVCYSLGSYRSWPEYIYCARTGTKPLRPCVFPSSASPSCIACAARCMPFCPPGQTVTGQNWRTDRALVNCSHTNQLESGCICVLSPLITPSLGQHFCSPLPRASAPLFPFPVLVSPRPILVHSPSAHTLFPPNLPRSHCDR</sequence>
<feature type="signal peptide" evidence="1">
    <location>
        <begin position="1"/>
        <end position="22"/>
    </location>
</feature>
<comment type="caution">
    <text evidence="2">The sequence shown here is derived from an EMBL/GenBank/DDBJ whole genome shotgun (WGS) entry which is preliminary data.</text>
</comment>
<dbReference type="Proteomes" id="UP000784294">
    <property type="component" value="Unassembled WGS sequence"/>
</dbReference>
<evidence type="ECO:0000256" key="1">
    <source>
        <dbReference type="SAM" id="SignalP"/>
    </source>
</evidence>
<name>A0A448WNX5_9PLAT</name>
<gene>
    <name evidence="2" type="ORF">PXEA_LOCUS10026</name>
</gene>
<dbReference type="AlphaFoldDB" id="A0A448WNX5"/>
<organism evidence="2 3">
    <name type="scientific">Protopolystoma xenopodis</name>
    <dbReference type="NCBI Taxonomy" id="117903"/>
    <lineage>
        <taxon>Eukaryota</taxon>
        <taxon>Metazoa</taxon>
        <taxon>Spiralia</taxon>
        <taxon>Lophotrochozoa</taxon>
        <taxon>Platyhelminthes</taxon>
        <taxon>Monogenea</taxon>
        <taxon>Polyopisthocotylea</taxon>
        <taxon>Polystomatidea</taxon>
        <taxon>Polystomatidae</taxon>
        <taxon>Protopolystoma</taxon>
    </lineage>
</organism>
<protein>
    <recommendedName>
        <fullName evidence="4">4Fe-4S ferredoxin-type domain-containing protein</fullName>
    </recommendedName>
</protein>
<keyword evidence="1" id="KW-0732">Signal</keyword>
<proteinExistence type="predicted"/>
<feature type="chain" id="PRO_5019417482" description="4Fe-4S ferredoxin-type domain-containing protein" evidence="1">
    <location>
        <begin position="23"/>
        <end position="182"/>
    </location>
</feature>